<keyword evidence="2 5" id="KW-0812">Transmembrane</keyword>
<dbReference type="InterPro" id="IPR011531">
    <property type="entry name" value="HCO3_transpt-like_TM_dom"/>
</dbReference>
<dbReference type="GO" id="GO:0050801">
    <property type="term" value="P:monoatomic ion homeostasis"/>
    <property type="evidence" value="ECO:0007669"/>
    <property type="project" value="TreeGrafter"/>
</dbReference>
<comment type="subcellular location">
    <subcellularLocation>
        <location evidence="1">Membrane</location>
        <topology evidence="1">Multi-pass membrane protein</topology>
    </subcellularLocation>
</comment>
<feature type="domain" description="Bicarbonate transporter-like transmembrane" evidence="6">
    <location>
        <begin position="222"/>
        <end position="566"/>
    </location>
</feature>
<evidence type="ECO:0000256" key="4">
    <source>
        <dbReference type="ARBA" id="ARBA00023136"/>
    </source>
</evidence>
<dbReference type="GO" id="GO:0006820">
    <property type="term" value="P:monoatomic anion transport"/>
    <property type="evidence" value="ECO:0007669"/>
    <property type="project" value="InterPro"/>
</dbReference>
<feature type="transmembrane region" description="Helical" evidence="5">
    <location>
        <begin position="229"/>
        <end position="250"/>
    </location>
</feature>
<feature type="transmembrane region" description="Helical" evidence="5">
    <location>
        <begin position="65"/>
        <end position="87"/>
    </location>
</feature>
<feature type="transmembrane region" description="Helical" evidence="5">
    <location>
        <begin position="436"/>
        <end position="458"/>
    </location>
</feature>
<feature type="transmembrane region" description="Helical" evidence="5">
    <location>
        <begin position="508"/>
        <end position="525"/>
    </location>
</feature>
<dbReference type="AlphaFoldDB" id="A0A9N8DHE0"/>
<dbReference type="GO" id="GO:0005452">
    <property type="term" value="F:solute:inorganic anion antiporter activity"/>
    <property type="evidence" value="ECO:0007669"/>
    <property type="project" value="InterPro"/>
</dbReference>
<feature type="domain" description="Bicarbonate transporter-like transmembrane" evidence="6">
    <location>
        <begin position="38"/>
        <end position="208"/>
    </location>
</feature>
<dbReference type="PANTHER" id="PTHR11453:SF127">
    <property type="entry name" value="SOLUTE CARRIER FAMILY 4 MEMBER 11"/>
    <property type="match status" value="1"/>
</dbReference>
<accession>A0A9N8DHE0</accession>
<organism evidence="7 8">
    <name type="scientific">Seminavis robusta</name>
    <dbReference type="NCBI Taxonomy" id="568900"/>
    <lineage>
        <taxon>Eukaryota</taxon>
        <taxon>Sar</taxon>
        <taxon>Stramenopiles</taxon>
        <taxon>Ochrophyta</taxon>
        <taxon>Bacillariophyta</taxon>
        <taxon>Bacillariophyceae</taxon>
        <taxon>Bacillariophycidae</taxon>
        <taxon>Naviculales</taxon>
        <taxon>Naviculaceae</taxon>
        <taxon>Seminavis</taxon>
    </lineage>
</organism>
<evidence type="ECO:0000256" key="5">
    <source>
        <dbReference type="SAM" id="Phobius"/>
    </source>
</evidence>
<gene>
    <name evidence="7" type="ORF">SEMRO_86_G045750.1</name>
</gene>
<evidence type="ECO:0000313" key="8">
    <source>
        <dbReference type="Proteomes" id="UP001153069"/>
    </source>
</evidence>
<keyword evidence="4 5" id="KW-0472">Membrane</keyword>
<keyword evidence="3 5" id="KW-1133">Transmembrane helix</keyword>
<feature type="transmembrane region" description="Helical" evidence="5">
    <location>
        <begin position="148"/>
        <end position="166"/>
    </location>
</feature>
<proteinExistence type="predicted"/>
<dbReference type="PANTHER" id="PTHR11453">
    <property type="entry name" value="ANION EXCHANGE PROTEIN"/>
    <property type="match status" value="1"/>
</dbReference>
<dbReference type="InterPro" id="IPR003020">
    <property type="entry name" value="HCO3_transpt_euk"/>
</dbReference>
<keyword evidence="8" id="KW-1185">Reference proteome</keyword>
<evidence type="ECO:0000256" key="2">
    <source>
        <dbReference type="ARBA" id="ARBA00022692"/>
    </source>
</evidence>
<dbReference type="Pfam" id="PF00955">
    <property type="entry name" value="HCO3_cotransp"/>
    <property type="match status" value="2"/>
</dbReference>
<evidence type="ECO:0000256" key="3">
    <source>
        <dbReference type="ARBA" id="ARBA00022989"/>
    </source>
</evidence>
<dbReference type="EMBL" id="CAICTM010000085">
    <property type="protein sequence ID" value="CAB9500555.1"/>
    <property type="molecule type" value="Genomic_DNA"/>
</dbReference>
<protein>
    <submittedName>
        <fullName evidence="7">Electroneutral sodium bicarbonate exchanger 1</fullName>
    </submittedName>
</protein>
<evidence type="ECO:0000256" key="1">
    <source>
        <dbReference type="ARBA" id="ARBA00004141"/>
    </source>
</evidence>
<evidence type="ECO:0000259" key="6">
    <source>
        <dbReference type="Pfam" id="PF00955"/>
    </source>
</evidence>
<sequence length="629" mass="70448">MSDFEITKDDLNRPGLPANESLVEGAGKVKLDEPQSWGRGIINDLRRTVGTHWFQEMTNFNQKTVAVSCLIFISVIPPTLAFGASYGKMSGQRVGAIETILATSWVGVAYSLIGGMPMCVIGSTGPALALSTAVKNIAEGAGMDYLPFNGWVSIWLLGYCFTAAFFDLTRYVKLATRFTDEIFALLIVAIFVMDAVGDPFSPSGILRYFQEDHRSHTTTENEENPDYEYLTVALLSTILGFGTTWLIFFFRGFKFSPFFCNDGVRTSISDFSVTMSVLTWTLVKELLFADVPTEGLAVPDQFEPSFKCCTEACDTYWPDECMDQPEAYGTRSWFVPLFDVPGWAPFAAAGPAVMAFLLCYLDNGITWHLINHKHHRLTHGEAYNYDLMLNGCFNCVNGLMGLPWLVATTVPCIIHLNSLADKDAQGNFLSVQETRLTLFFSHALLGLTMLFLGLLKLLPLPVLYGVFLFMGLSSLPGIQFWNRFLLFFQQPSRYPESVFVKYMEKNRIHKYTVIQICFFCGVFVVMNIKAISIAFPFMTFLCIPSRLFFLPKFFSGWELALLDGEEDQINEWIQAKADSIRGFKMSFVDIEDDSDDDDKSAAYTPNIIAGDMQPMPVVNKAEISDDLSV</sequence>
<dbReference type="GO" id="GO:0005886">
    <property type="term" value="C:plasma membrane"/>
    <property type="evidence" value="ECO:0007669"/>
    <property type="project" value="TreeGrafter"/>
</dbReference>
<evidence type="ECO:0000313" key="7">
    <source>
        <dbReference type="EMBL" id="CAB9500555.1"/>
    </source>
</evidence>
<feature type="transmembrane region" description="Helical" evidence="5">
    <location>
        <begin position="99"/>
        <end position="128"/>
    </location>
</feature>
<feature type="transmembrane region" description="Helical" evidence="5">
    <location>
        <begin position="464"/>
        <end position="488"/>
    </location>
</feature>
<dbReference type="Proteomes" id="UP001153069">
    <property type="component" value="Unassembled WGS sequence"/>
</dbReference>
<reference evidence="7" key="1">
    <citation type="submission" date="2020-06" db="EMBL/GenBank/DDBJ databases">
        <authorList>
            <consortium name="Plant Systems Biology data submission"/>
        </authorList>
    </citation>
    <scope>NUCLEOTIDE SEQUENCE</scope>
    <source>
        <strain evidence="7">D6</strain>
    </source>
</reference>
<dbReference type="OrthoDB" id="38501at2759"/>
<name>A0A9N8DHE0_9STRA</name>
<comment type="caution">
    <text evidence="7">The sequence shown here is derived from an EMBL/GenBank/DDBJ whole genome shotgun (WGS) entry which is preliminary data.</text>
</comment>
<feature type="transmembrane region" description="Helical" evidence="5">
    <location>
        <begin position="178"/>
        <end position="197"/>
    </location>
</feature>